<keyword evidence="6 9" id="KW-1133">Transmembrane helix</keyword>
<evidence type="ECO:0000256" key="8">
    <source>
        <dbReference type="PIRNR" id="PIRNR037778"/>
    </source>
</evidence>
<dbReference type="GO" id="GO:0005886">
    <property type="term" value="C:plasma membrane"/>
    <property type="evidence" value="ECO:0007669"/>
    <property type="project" value="UniProtKB-SubCell"/>
</dbReference>
<dbReference type="OrthoDB" id="9809216at2"/>
<proteinExistence type="inferred from homology"/>
<keyword evidence="7 8" id="KW-0472">Membrane</keyword>
<dbReference type="Gene3D" id="1.10.1760.20">
    <property type="match status" value="1"/>
</dbReference>
<comment type="function">
    <text evidence="8">Probably a riboflavin-binding protein that interacts with the energy-coupling factor (ECF) ABC-transporter complex.</text>
</comment>
<dbReference type="PIRSF" id="PIRSF037778">
    <property type="entry name" value="UCP037778_transp_RibU"/>
    <property type="match status" value="1"/>
</dbReference>
<sequence>MMQQSKVRKHVTVGMLSSIAYLLMMLDFPFPGFPSFLQIDFSDVPALIAAIVFGPAAGLMVEAIKNILHYLIQGSATGVPVGEISNFIAGSLFILPSAYLFRRFKNLKGLLVGLAIGTLLMTVIMSILNYFVIMPAYTLFLNMPAMTSEATRQLVVAAILPFNLIKGLIVTLLIIAIMSKMRTWLTNQLIINYKQV</sequence>
<keyword evidence="11" id="KW-1185">Reference proteome</keyword>
<keyword evidence="4 8" id="KW-1003">Cell membrane</keyword>
<evidence type="ECO:0000256" key="6">
    <source>
        <dbReference type="ARBA" id="ARBA00022989"/>
    </source>
</evidence>
<dbReference type="InterPro" id="IPR024529">
    <property type="entry name" value="ECF_trnsprt_substrate-spec"/>
</dbReference>
<feature type="transmembrane region" description="Helical" evidence="9">
    <location>
        <begin position="44"/>
        <end position="64"/>
    </location>
</feature>
<comment type="subcellular location">
    <subcellularLocation>
        <location evidence="1">Cell membrane</location>
        <topology evidence="1">Multi-pass membrane protein</topology>
    </subcellularLocation>
</comment>
<reference evidence="11" key="1">
    <citation type="submission" date="2016-04" db="EMBL/GenBank/DDBJ databases">
        <authorList>
            <person name="Lyu Z."/>
            <person name="Lyu W."/>
        </authorList>
    </citation>
    <scope>NUCLEOTIDE SEQUENCE [LARGE SCALE GENOMIC DNA]</scope>
    <source>
        <strain evidence="11">C44</strain>
    </source>
</reference>
<protein>
    <recommendedName>
        <fullName evidence="8">Riboflavin transporter</fullName>
    </recommendedName>
</protein>
<organism evidence="10 11">
    <name type="scientific">Metabacillus litoralis</name>
    <dbReference type="NCBI Taxonomy" id="152268"/>
    <lineage>
        <taxon>Bacteria</taxon>
        <taxon>Bacillati</taxon>
        <taxon>Bacillota</taxon>
        <taxon>Bacilli</taxon>
        <taxon>Bacillales</taxon>
        <taxon>Bacillaceae</taxon>
        <taxon>Metabacillus</taxon>
    </lineage>
</organism>
<comment type="similarity">
    <text evidence="2 8">Belongs to the prokaryotic riboflavin transporter (P-RFT) (TC 2.A.87) family.</text>
</comment>
<dbReference type="RefSeq" id="WP_066330022.1">
    <property type="nucleotide sequence ID" value="NZ_LWSG01000009.1"/>
</dbReference>
<keyword evidence="3 8" id="KW-0813">Transport</keyword>
<dbReference type="AlphaFoldDB" id="A0A179T162"/>
<dbReference type="GO" id="GO:0032217">
    <property type="term" value="F:riboflavin transmembrane transporter activity"/>
    <property type="evidence" value="ECO:0007669"/>
    <property type="project" value="UniProtKB-UniRule"/>
</dbReference>
<evidence type="ECO:0000256" key="4">
    <source>
        <dbReference type="ARBA" id="ARBA00022475"/>
    </source>
</evidence>
<dbReference type="PANTHER" id="PTHR38438:SF1">
    <property type="entry name" value="RIBOFLAVIN TRANSPORTER RIBU"/>
    <property type="match status" value="1"/>
</dbReference>
<feature type="transmembrane region" description="Helical" evidence="9">
    <location>
        <begin position="153"/>
        <end position="178"/>
    </location>
</feature>
<evidence type="ECO:0000256" key="1">
    <source>
        <dbReference type="ARBA" id="ARBA00004651"/>
    </source>
</evidence>
<evidence type="ECO:0000256" key="2">
    <source>
        <dbReference type="ARBA" id="ARBA00005540"/>
    </source>
</evidence>
<feature type="transmembrane region" description="Helical" evidence="9">
    <location>
        <begin position="12"/>
        <end position="32"/>
    </location>
</feature>
<dbReference type="STRING" id="152268.A6K24_19870"/>
<accession>A0A179T162</accession>
<dbReference type="Pfam" id="PF12822">
    <property type="entry name" value="ECF_trnsprt"/>
    <property type="match status" value="1"/>
</dbReference>
<evidence type="ECO:0000313" key="11">
    <source>
        <dbReference type="Proteomes" id="UP000078534"/>
    </source>
</evidence>
<feature type="transmembrane region" description="Helical" evidence="9">
    <location>
        <begin position="110"/>
        <end position="133"/>
    </location>
</feature>
<dbReference type="Proteomes" id="UP000078534">
    <property type="component" value="Unassembled WGS sequence"/>
</dbReference>
<evidence type="ECO:0000256" key="5">
    <source>
        <dbReference type="ARBA" id="ARBA00022692"/>
    </source>
</evidence>
<evidence type="ECO:0000313" key="10">
    <source>
        <dbReference type="EMBL" id="OAS87431.1"/>
    </source>
</evidence>
<comment type="caution">
    <text evidence="10">The sequence shown here is derived from an EMBL/GenBank/DDBJ whole genome shotgun (WGS) entry which is preliminary data.</text>
</comment>
<keyword evidence="5 9" id="KW-0812">Transmembrane</keyword>
<name>A0A179T162_9BACI</name>
<gene>
    <name evidence="10" type="ORF">A6K24_19870</name>
</gene>
<dbReference type="EMBL" id="LWSG01000009">
    <property type="protein sequence ID" value="OAS87431.1"/>
    <property type="molecule type" value="Genomic_DNA"/>
</dbReference>
<evidence type="ECO:0000256" key="7">
    <source>
        <dbReference type="ARBA" id="ARBA00023136"/>
    </source>
</evidence>
<dbReference type="InterPro" id="IPR025720">
    <property type="entry name" value="RibU"/>
</dbReference>
<evidence type="ECO:0000256" key="9">
    <source>
        <dbReference type="SAM" id="Phobius"/>
    </source>
</evidence>
<dbReference type="PANTHER" id="PTHR38438">
    <property type="entry name" value="RIBOFLAVIN TRANSPORTER RIBU"/>
    <property type="match status" value="1"/>
</dbReference>
<evidence type="ECO:0000256" key="3">
    <source>
        <dbReference type="ARBA" id="ARBA00022448"/>
    </source>
</evidence>